<dbReference type="InterPro" id="IPR023187">
    <property type="entry name" value="Tscrpt_reg_MarR-type_CS"/>
</dbReference>
<dbReference type="PROSITE" id="PS01117">
    <property type="entry name" value="HTH_MARR_1"/>
    <property type="match status" value="1"/>
</dbReference>
<dbReference type="PANTHER" id="PTHR33164:SF104">
    <property type="entry name" value="TRANSCRIPTIONAL REGULATORY PROTEIN"/>
    <property type="match status" value="1"/>
</dbReference>
<dbReference type="InterPro" id="IPR011991">
    <property type="entry name" value="ArsR-like_HTH"/>
</dbReference>
<dbReference type="InterPro" id="IPR039422">
    <property type="entry name" value="MarR/SlyA-like"/>
</dbReference>
<reference evidence="5" key="1">
    <citation type="submission" date="2020-12" db="EMBL/GenBank/DDBJ databases">
        <title>Sanguibacter suaedae sp. nov., isolated from Suaeda aralocaspica.</title>
        <authorList>
            <person name="Ma Q."/>
        </authorList>
    </citation>
    <scope>NUCLEOTIDE SEQUENCE</scope>
    <source>
        <strain evidence="5">YZGR15</strain>
    </source>
</reference>
<proteinExistence type="predicted"/>
<dbReference type="InterPro" id="IPR000835">
    <property type="entry name" value="HTH_MarR-typ"/>
</dbReference>
<keyword evidence="2" id="KW-0238">DNA-binding</keyword>
<dbReference type="Proteomes" id="UP000602087">
    <property type="component" value="Unassembled WGS sequence"/>
</dbReference>
<evidence type="ECO:0000313" key="6">
    <source>
        <dbReference type="Proteomes" id="UP000602087"/>
    </source>
</evidence>
<protein>
    <submittedName>
        <fullName evidence="5">MarR family transcriptional regulator</fullName>
    </submittedName>
</protein>
<dbReference type="Gene3D" id="1.10.10.10">
    <property type="entry name" value="Winged helix-like DNA-binding domain superfamily/Winged helix DNA-binding domain"/>
    <property type="match status" value="1"/>
</dbReference>
<dbReference type="PROSITE" id="PS50995">
    <property type="entry name" value="HTH_MARR_2"/>
    <property type="match status" value="1"/>
</dbReference>
<dbReference type="PANTHER" id="PTHR33164">
    <property type="entry name" value="TRANSCRIPTIONAL REGULATOR, MARR FAMILY"/>
    <property type="match status" value="1"/>
</dbReference>
<name>A0A934ICF7_9MICO</name>
<sequence length="185" mass="20005">MTYEPQETPPSPDRVGRIMAEWSRERPDLDVTPQGVVGRLHRLAAALTDELVPVYREHGLGEGEFDVLAALRRAGAPYERAPSELAEHTMVTTGAMTKRVDRLVAAGLVTRRASATDGRGRVVALTDDGLARIDAAFTAHIANEHRLVGLLDTEDAAHLARILGAWDAALTRSTGSPSPGISRRR</sequence>
<accession>A0A934ICF7</accession>
<dbReference type="SUPFAM" id="SSF46785">
    <property type="entry name" value="Winged helix' DNA-binding domain"/>
    <property type="match status" value="1"/>
</dbReference>
<evidence type="ECO:0000256" key="1">
    <source>
        <dbReference type="ARBA" id="ARBA00023015"/>
    </source>
</evidence>
<keyword evidence="6" id="KW-1185">Reference proteome</keyword>
<keyword evidence="1" id="KW-0805">Transcription regulation</keyword>
<evidence type="ECO:0000313" key="5">
    <source>
        <dbReference type="EMBL" id="MBI9115822.1"/>
    </source>
</evidence>
<evidence type="ECO:0000256" key="3">
    <source>
        <dbReference type="ARBA" id="ARBA00023163"/>
    </source>
</evidence>
<dbReference type="RefSeq" id="WP_198734393.1">
    <property type="nucleotide sequence ID" value="NZ_JAEINH010000011.1"/>
</dbReference>
<dbReference type="CDD" id="cd00090">
    <property type="entry name" value="HTH_ARSR"/>
    <property type="match status" value="1"/>
</dbReference>
<comment type="caution">
    <text evidence="5">The sequence shown here is derived from an EMBL/GenBank/DDBJ whole genome shotgun (WGS) entry which is preliminary data.</text>
</comment>
<gene>
    <name evidence="5" type="ORF">JAV76_12440</name>
</gene>
<dbReference type="InterPro" id="IPR036388">
    <property type="entry name" value="WH-like_DNA-bd_sf"/>
</dbReference>
<keyword evidence="3" id="KW-0804">Transcription</keyword>
<dbReference type="Pfam" id="PF12802">
    <property type="entry name" value="MarR_2"/>
    <property type="match status" value="1"/>
</dbReference>
<dbReference type="GO" id="GO:0003700">
    <property type="term" value="F:DNA-binding transcription factor activity"/>
    <property type="evidence" value="ECO:0007669"/>
    <property type="project" value="InterPro"/>
</dbReference>
<dbReference type="EMBL" id="JAEINH010000011">
    <property type="protein sequence ID" value="MBI9115822.1"/>
    <property type="molecule type" value="Genomic_DNA"/>
</dbReference>
<dbReference type="SMART" id="SM00347">
    <property type="entry name" value="HTH_MARR"/>
    <property type="match status" value="1"/>
</dbReference>
<organism evidence="5 6">
    <name type="scientific">Sanguibacter suaedae</name>
    <dbReference type="NCBI Taxonomy" id="2795737"/>
    <lineage>
        <taxon>Bacteria</taxon>
        <taxon>Bacillati</taxon>
        <taxon>Actinomycetota</taxon>
        <taxon>Actinomycetes</taxon>
        <taxon>Micrococcales</taxon>
        <taxon>Sanguibacteraceae</taxon>
        <taxon>Sanguibacter</taxon>
    </lineage>
</organism>
<dbReference type="GO" id="GO:0006950">
    <property type="term" value="P:response to stress"/>
    <property type="evidence" value="ECO:0007669"/>
    <property type="project" value="TreeGrafter"/>
</dbReference>
<dbReference type="InterPro" id="IPR036390">
    <property type="entry name" value="WH_DNA-bd_sf"/>
</dbReference>
<dbReference type="AlphaFoldDB" id="A0A934ICF7"/>
<evidence type="ECO:0000259" key="4">
    <source>
        <dbReference type="PROSITE" id="PS50995"/>
    </source>
</evidence>
<feature type="domain" description="HTH marR-type" evidence="4">
    <location>
        <begin position="33"/>
        <end position="168"/>
    </location>
</feature>
<dbReference type="PRINTS" id="PR00598">
    <property type="entry name" value="HTHMARR"/>
</dbReference>
<dbReference type="GO" id="GO:0003677">
    <property type="term" value="F:DNA binding"/>
    <property type="evidence" value="ECO:0007669"/>
    <property type="project" value="UniProtKB-KW"/>
</dbReference>
<evidence type="ECO:0000256" key="2">
    <source>
        <dbReference type="ARBA" id="ARBA00023125"/>
    </source>
</evidence>